<name>A0A7R8VKW6_TIMDO</name>
<feature type="compositionally biased region" description="Polar residues" evidence="1">
    <location>
        <begin position="38"/>
        <end position="48"/>
    </location>
</feature>
<proteinExistence type="predicted"/>
<feature type="region of interest" description="Disordered" evidence="1">
    <location>
        <begin position="1"/>
        <end position="48"/>
    </location>
</feature>
<feature type="region of interest" description="Disordered" evidence="1">
    <location>
        <begin position="62"/>
        <end position="81"/>
    </location>
</feature>
<sequence length="163" mass="18092">MTTNGLRDLPKHRDGLIDVTDQPSLRIQNKSPEPVNPGPSTSTFGHSSSPLWVQEMFVEEDPDDTSLDYDDTTLSTPTSVETISNKEKKRFALSPPEDSFSKKRNTVTDKLEKGMAEASVAFIQAVTNLESTKNGRSILSLFINKSMSQVPAFIWWAPGFCCH</sequence>
<gene>
    <name evidence="2" type="ORF">TDIB3V08_LOCUS5118</name>
</gene>
<organism evidence="2">
    <name type="scientific">Timema douglasi</name>
    <name type="common">Walking stick</name>
    <dbReference type="NCBI Taxonomy" id="61478"/>
    <lineage>
        <taxon>Eukaryota</taxon>
        <taxon>Metazoa</taxon>
        <taxon>Ecdysozoa</taxon>
        <taxon>Arthropoda</taxon>
        <taxon>Hexapoda</taxon>
        <taxon>Insecta</taxon>
        <taxon>Pterygota</taxon>
        <taxon>Neoptera</taxon>
        <taxon>Polyneoptera</taxon>
        <taxon>Phasmatodea</taxon>
        <taxon>Timematodea</taxon>
        <taxon>Timematoidea</taxon>
        <taxon>Timematidae</taxon>
        <taxon>Timema</taxon>
    </lineage>
</organism>
<feature type="compositionally biased region" description="Acidic residues" evidence="1">
    <location>
        <begin position="62"/>
        <end position="71"/>
    </location>
</feature>
<feature type="compositionally biased region" description="Polar residues" evidence="1">
    <location>
        <begin position="21"/>
        <end position="31"/>
    </location>
</feature>
<protein>
    <submittedName>
        <fullName evidence="2">Uncharacterized protein</fullName>
    </submittedName>
</protein>
<dbReference type="EMBL" id="OA566402">
    <property type="protein sequence ID" value="CAD7198843.1"/>
    <property type="molecule type" value="Genomic_DNA"/>
</dbReference>
<reference evidence="2" key="1">
    <citation type="submission" date="2020-11" db="EMBL/GenBank/DDBJ databases">
        <authorList>
            <person name="Tran Van P."/>
        </authorList>
    </citation>
    <scope>NUCLEOTIDE SEQUENCE</scope>
</reference>
<accession>A0A7R8VKW6</accession>
<evidence type="ECO:0000256" key="1">
    <source>
        <dbReference type="SAM" id="MobiDB-lite"/>
    </source>
</evidence>
<evidence type="ECO:0000313" key="2">
    <source>
        <dbReference type="EMBL" id="CAD7198843.1"/>
    </source>
</evidence>
<dbReference type="AlphaFoldDB" id="A0A7R8VKW6"/>